<dbReference type="PANTHER" id="PTHR46370">
    <property type="entry name" value="GPALPP MOTIFS-CONTAINING PROTEIN 1"/>
    <property type="match status" value="1"/>
</dbReference>
<reference evidence="4" key="1">
    <citation type="submission" date="2022-03" db="EMBL/GenBank/DDBJ databases">
        <authorList>
            <person name="Alioto T."/>
            <person name="Alioto T."/>
            <person name="Gomez Garrido J."/>
        </authorList>
    </citation>
    <scope>NUCLEOTIDE SEQUENCE</scope>
</reference>
<dbReference type="AlphaFoldDB" id="A0AAD1R598"/>
<dbReference type="Pfam" id="PF12572">
    <property type="entry name" value="DUF3752"/>
    <property type="match status" value="1"/>
</dbReference>
<organism evidence="4 5">
    <name type="scientific">Pelobates cultripes</name>
    <name type="common">Western spadefoot toad</name>
    <dbReference type="NCBI Taxonomy" id="61616"/>
    <lineage>
        <taxon>Eukaryota</taxon>
        <taxon>Metazoa</taxon>
        <taxon>Chordata</taxon>
        <taxon>Craniata</taxon>
        <taxon>Vertebrata</taxon>
        <taxon>Euteleostomi</taxon>
        <taxon>Amphibia</taxon>
        <taxon>Batrachia</taxon>
        <taxon>Anura</taxon>
        <taxon>Pelobatoidea</taxon>
        <taxon>Pelobatidae</taxon>
        <taxon>Pelobates</taxon>
    </lineage>
</organism>
<dbReference type="InterPro" id="IPR046331">
    <property type="entry name" value="GPAM1-like"/>
</dbReference>
<evidence type="ECO:0000313" key="4">
    <source>
        <dbReference type="EMBL" id="CAH2224035.1"/>
    </source>
</evidence>
<protein>
    <recommendedName>
        <fullName evidence="1">GPALPP motifs-containing protein 1</fullName>
    </recommendedName>
</protein>
<evidence type="ECO:0000259" key="3">
    <source>
        <dbReference type="Pfam" id="PF12572"/>
    </source>
</evidence>
<evidence type="ECO:0000256" key="2">
    <source>
        <dbReference type="SAM" id="MobiDB-lite"/>
    </source>
</evidence>
<dbReference type="EMBL" id="OW240912">
    <property type="protein sequence ID" value="CAH2224035.1"/>
    <property type="molecule type" value="Genomic_DNA"/>
</dbReference>
<feature type="domain" description="DUF3752" evidence="3">
    <location>
        <begin position="18"/>
        <end position="112"/>
    </location>
</feature>
<feature type="region of interest" description="Disordered" evidence="2">
    <location>
        <begin position="1"/>
        <end position="85"/>
    </location>
</feature>
<keyword evidence="5" id="KW-1185">Reference proteome</keyword>
<gene>
    <name evidence="4" type="ORF">PECUL_23A044332</name>
</gene>
<dbReference type="InterPro" id="IPR022226">
    <property type="entry name" value="DUF3752"/>
</dbReference>
<proteinExistence type="predicted"/>
<sequence length="120" mass="14075">MEVKFNGEISNIHHHEKQEAKVSSSKEEEKAPLSERDKRLAGQVSTYNDSKRSHSLLDLHRKKLKRKAEDDKNKPQERRAFDRDQDLQVNRFDDAQKKALLRKSKELNTKFSHGNSSMFL</sequence>
<dbReference type="Proteomes" id="UP001295444">
    <property type="component" value="Chromosome 01"/>
</dbReference>
<feature type="compositionally biased region" description="Basic and acidic residues" evidence="2">
    <location>
        <begin position="67"/>
        <end position="85"/>
    </location>
</feature>
<accession>A0AAD1R598</accession>
<dbReference type="PANTHER" id="PTHR46370:SF1">
    <property type="entry name" value="GPALPP MOTIFS-CONTAINING PROTEIN 1"/>
    <property type="match status" value="1"/>
</dbReference>
<name>A0AAD1R598_PELCU</name>
<evidence type="ECO:0000256" key="1">
    <source>
        <dbReference type="ARBA" id="ARBA00023489"/>
    </source>
</evidence>
<feature type="compositionally biased region" description="Basic and acidic residues" evidence="2">
    <location>
        <begin position="49"/>
        <end position="59"/>
    </location>
</feature>
<feature type="compositionally biased region" description="Basic and acidic residues" evidence="2">
    <location>
        <begin position="1"/>
        <end position="40"/>
    </location>
</feature>
<evidence type="ECO:0000313" key="5">
    <source>
        <dbReference type="Proteomes" id="UP001295444"/>
    </source>
</evidence>